<sequence>MEVVFTQDVPNKARAGEVRRVPDGYARNYLLPQGLAEIATPEVMKRLHKITAVGDEVRVRETAIMEELANGLDDVSITLTARITPTGRYYGAITSTHIAMELAEKVGREVERRWVEIAEPIREPGEYDVTLRFSTEVTATIHVNAEVEE</sequence>
<dbReference type="PANTHER" id="PTHR21368">
    <property type="entry name" value="50S RIBOSOMAL PROTEIN L9"/>
    <property type="match status" value="1"/>
</dbReference>
<dbReference type="InterPro" id="IPR036935">
    <property type="entry name" value="Ribosomal_bL9_N_sf"/>
</dbReference>
<dbReference type="SUPFAM" id="SSF55653">
    <property type="entry name" value="Ribosomal protein L9 C-domain"/>
    <property type="match status" value="1"/>
</dbReference>
<keyword evidence="2" id="KW-0699">rRNA-binding</keyword>
<dbReference type="GO" id="GO:0003735">
    <property type="term" value="F:structural constituent of ribosome"/>
    <property type="evidence" value="ECO:0007669"/>
    <property type="project" value="InterPro"/>
</dbReference>
<dbReference type="Gene3D" id="3.40.5.10">
    <property type="entry name" value="Ribosomal protein L9, N-terminal domain"/>
    <property type="match status" value="1"/>
</dbReference>
<keyword evidence="5" id="KW-0687">Ribonucleoprotein</keyword>
<dbReference type="InterPro" id="IPR020070">
    <property type="entry name" value="Ribosomal_bL9_N"/>
</dbReference>
<proteinExistence type="inferred from homology"/>
<dbReference type="Pfam" id="PF03948">
    <property type="entry name" value="Ribosomal_L9_C"/>
    <property type="match status" value="1"/>
</dbReference>
<dbReference type="Gene3D" id="3.10.430.100">
    <property type="entry name" value="Ribosomal protein L9, C-terminal domain"/>
    <property type="match status" value="1"/>
</dbReference>
<accession>A0A160V7S9</accession>
<evidence type="ECO:0000259" key="6">
    <source>
        <dbReference type="Pfam" id="PF01281"/>
    </source>
</evidence>
<dbReference type="HAMAP" id="MF_00503">
    <property type="entry name" value="Ribosomal_bL9"/>
    <property type="match status" value="1"/>
</dbReference>
<protein>
    <submittedName>
        <fullName evidence="8">LSU ribosomal protein L9p</fullName>
    </submittedName>
</protein>
<evidence type="ECO:0000256" key="5">
    <source>
        <dbReference type="ARBA" id="ARBA00023274"/>
    </source>
</evidence>
<reference evidence="8" key="1">
    <citation type="submission" date="2015-10" db="EMBL/GenBank/DDBJ databases">
        <authorList>
            <person name="Gilbert D.G."/>
        </authorList>
    </citation>
    <scope>NUCLEOTIDE SEQUENCE</scope>
</reference>
<dbReference type="InterPro" id="IPR020594">
    <property type="entry name" value="Ribosomal_bL9_bac/chp"/>
</dbReference>
<keyword evidence="3" id="KW-0694">RNA-binding</keyword>
<dbReference type="SUPFAM" id="SSF55658">
    <property type="entry name" value="L9 N-domain-like"/>
    <property type="match status" value="1"/>
</dbReference>
<dbReference type="InterPro" id="IPR000244">
    <property type="entry name" value="Ribosomal_bL9"/>
</dbReference>
<feature type="domain" description="Ribosomal protein L9" evidence="6">
    <location>
        <begin position="1"/>
        <end position="47"/>
    </location>
</feature>
<dbReference type="GO" id="GO:0006412">
    <property type="term" value="P:translation"/>
    <property type="evidence" value="ECO:0007669"/>
    <property type="project" value="InterPro"/>
</dbReference>
<evidence type="ECO:0000256" key="1">
    <source>
        <dbReference type="ARBA" id="ARBA00010605"/>
    </source>
</evidence>
<dbReference type="GO" id="GO:1990904">
    <property type="term" value="C:ribonucleoprotein complex"/>
    <property type="evidence" value="ECO:0007669"/>
    <property type="project" value="UniProtKB-KW"/>
</dbReference>
<evidence type="ECO:0000259" key="7">
    <source>
        <dbReference type="Pfam" id="PF03948"/>
    </source>
</evidence>
<dbReference type="Pfam" id="PF01281">
    <property type="entry name" value="Ribosomal_L9_N"/>
    <property type="match status" value="1"/>
</dbReference>
<dbReference type="GO" id="GO:0019843">
    <property type="term" value="F:rRNA binding"/>
    <property type="evidence" value="ECO:0007669"/>
    <property type="project" value="UniProtKB-KW"/>
</dbReference>
<dbReference type="AlphaFoldDB" id="A0A160V7S9"/>
<dbReference type="InterPro" id="IPR009027">
    <property type="entry name" value="Ribosomal_bL9/RNase_H1_N"/>
</dbReference>
<evidence type="ECO:0000256" key="2">
    <source>
        <dbReference type="ARBA" id="ARBA00022730"/>
    </source>
</evidence>
<comment type="similarity">
    <text evidence="1">Belongs to the bacterial ribosomal protein bL9 family.</text>
</comment>
<dbReference type="InterPro" id="IPR036791">
    <property type="entry name" value="Ribosomal_bL9_C_sf"/>
</dbReference>
<name>A0A160V7S9_9ZZZZ</name>
<evidence type="ECO:0000313" key="8">
    <source>
        <dbReference type="EMBL" id="CUV01939.1"/>
    </source>
</evidence>
<dbReference type="NCBIfam" id="TIGR00158">
    <property type="entry name" value="L9"/>
    <property type="match status" value="1"/>
</dbReference>
<dbReference type="GO" id="GO:0005840">
    <property type="term" value="C:ribosome"/>
    <property type="evidence" value="ECO:0007669"/>
    <property type="project" value="UniProtKB-KW"/>
</dbReference>
<feature type="domain" description="Large ribosomal subunit protein bL9 C-terminal" evidence="7">
    <location>
        <begin position="65"/>
        <end position="144"/>
    </location>
</feature>
<dbReference type="EMBL" id="FAXA01000153">
    <property type="protein sequence ID" value="CUV01939.1"/>
    <property type="molecule type" value="Genomic_DNA"/>
</dbReference>
<dbReference type="InterPro" id="IPR020069">
    <property type="entry name" value="Ribosomal_bL9_C"/>
</dbReference>
<evidence type="ECO:0000256" key="4">
    <source>
        <dbReference type="ARBA" id="ARBA00022980"/>
    </source>
</evidence>
<keyword evidence="4 8" id="KW-0689">Ribosomal protein</keyword>
<organism evidence="8">
    <name type="scientific">hydrothermal vent metagenome</name>
    <dbReference type="NCBI Taxonomy" id="652676"/>
    <lineage>
        <taxon>unclassified sequences</taxon>
        <taxon>metagenomes</taxon>
        <taxon>ecological metagenomes</taxon>
    </lineage>
</organism>
<gene>
    <name evidence="8" type="ORF">MGWOODY_Clf1779</name>
</gene>
<evidence type="ECO:0000256" key="3">
    <source>
        <dbReference type="ARBA" id="ARBA00022884"/>
    </source>
</evidence>